<evidence type="ECO:0000313" key="16">
    <source>
        <dbReference type="EMBL" id="PBC29027.1"/>
    </source>
</evidence>
<dbReference type="SMART" id="SM00355">
    <property type="entry name" value="ZnF_C2H2"/>
    <property type="match status" value="2"/>
</dbReference>
<dbReference type="InterPro" id="IPR036922">
    <property type="entry name" value="Rieske_2Fe-2S_sf"/>
</dbReference>
<reference evidence="16 17" key="1">
    <citation type="submission" date="2014-07" db="EMBL/GenBank/DDBJ databases">
        <title>Genomic and transcriptomic analysis on Apis cerana provide comprehensive insights into honey bee biology.</title>
        <authorList>
            <person name="Diao Q."/>
            <person name="Sun L."/>
            <person name="Zheng H."/>
            <person name="Zheng H."/>
            <person name="Xu S."/>
            <person name="Wang S."/>
            <person name="Zeng Z."/>
            <person name="Hu F."/>
            <person name="Su S."/>
            <person name="Wu J."/>
        </authorList>
    </citation>
    <scope>NUCLEOTIDE SEQUENCE [LARGE SCALE GENOMIC DNA]</scope>
    <source>
        <tissue evidence="16">Pupae without intestine</tissue>
    </source>
</reference>
<dbReference type="InterPro" id="IPR006317">
    <property type="entry name" value="Ubiquinol_cyt_c_Rdtase_Fe-S-su"/>
</dbReference>
<dbReference type="Proteomes" id="UP000242457">
    <property type="component" value="Unassembled WGS sequence"/>
</dbReference>
<dbReference type="InterPro" id="IPR017941">
    <property type="entry name" value="Rieske_2Fe-2S"/>
</dbReference>
<gene>
    <name evidence="16" type="ORF">APICC_00268</name>
</gene>
<dbReference type="Gene3D" id="3.30.160.60">
    <property type="entry name" value="Classic Zinc Finger"/>
    <property type="match status" value="1"/>
</dbReference>
<keyword evidence="12" id="KW-0863">Zinc-finger</keyword>
<dbReference type="InterPro" id="IPR014349">
    <property type="entry name" value="Rieske_Fe-S_prot"/>
</dbReference>
<evidence type="ECO:0000256" key="2">
    <source>
        <dbReference type="ARBA" id="ARBA00010651"/>
    </source>
</evidence>
<sequence>MNVVAKSTNFLPLLKSTSVISNGMQPVTGRGIVEKTKIITKSDVNRILVQSLQESLITGAVRVSSGIGASLLTTQRRLAHTDIQWPDFSDYRHEAVQDPKSKTKENSSSRKSFAYVMTAASGVTGAYIAKSAIHDLVATFSASADVLALAKIEIKLDAIPEGKSAVFKWRGKPIFVRHRSKKEIEKEAGVDIKILRDPQVDLDRVKQPQWLIVLGVCTHLGCVPIANAGDFGGYYCPCHGSHYDASGRIRKGPAPLNLEVPPYDFIDDNTVVIAERTVGHERDQEGKYLLEGGRDRGGEGHGVEPRGGIMDSHQQQFCLKWNSFGSNLATAFSNLFKSESLTDVTLFCEGVTFKAHRSILFQVKGLSIEHEKLAVAQRHAAENNNSSTDTGDGGGGSGGASSGSGDNGSGNVSGNVSGTVSGNVGGGVVDDVGGGVGEVSDMGEAGEATMVRNTIKRARTPAPSPAPAYPVPNLYSATSHYYETLPKRLMRSPSDVDTLGRASVLRDGTAFRPASAPHPLLLENHFYQPFIHPTETPAHPHTAPHTPTELEQELERARSEERSNCDLKESVAEDLRIKQEPVAMTDRERAEKLAERLSGEVYTGGRGFDSGHYGSNSDHMQPGGQIGPPMVRLPLAHPPTPDLSPAPTNPAMWNTKMKKAGTVSTPHGTVDSSSLSFARETESEESKHEARNHVTTEVVGPGGRELDSYIPIHRGLESGPLCGLWFSLGLSDTGGLHRRGRIRRDLSTALTPNPINPNSIQFNQLPKQQKPDTSSPSGKKLKCPDCEKLYGYETNLRAHIRQRHQGIRVPCPFCQRTFTRNNTVRRHIAREHKAELNLKAFQQSNHSMSDTVPQ</sequence>
<dbReference type="PROSITE" id="PS51296">
    <property type="entry name" value="RIESKE"/>
    <property type="match status" value="1"/>
</dbReference>
<keyword evidence="10" id="KW-1015">Disulfide bond</keyword>
<feature type="region of interest" description="Disordered" evidence="13">
    <location>
        <begin position="748"/>
        <end position="780"/>
    </location>
</feature>
<evidence type="ECO:0000259" key="14">
    <source>
        <dbReference type="PROSITE" id="PS50157"/>
    </source>
</evidence>
<keyword evidence="3" id="KW-0812">Transmembrane</keyword>
<dbReference type="NCBIfam" id="TIGR01416">
    <property type="entry name" value="Rieske_proteo"/>
    <property type="match status" value="1"/>
</dbReference>
<proteinExistence type="inferred from homology"/>
<dbReference type="CDD" id="cd03470">
    <property type="entry name" value="Rieske_cytochrome_bc1"/>
    <property type="match status" value="1"/>
</dbReference>
<evidence type="ECO:0000256" key="4">
    <source>
        <dbReference type="ARBA" id="ARBA00022714"/>
    </source>
</evidence>
<evidence type="ECO:0000259" key="15">
    <source>
        <dbReference type="PROSITE" id="PS51296"/>
    </source>
</evidence>
<dbReference type="SUPFAM" id="SSF81502">
    <property type="entry name" value="ISP transmembrane anchor"/>
    <property type="match status" value="1"/>
</dbReference>
<dbReference type="GO" id="GO:0051537">
    <property type="term" value="F:2 iron, 2 sulfur cluster binding"/>
    <property type="evidence" value="ECO:0007669"/>
    <property type="project" value="UniProtKB-KW"/>
</dbReference>
<dbReference type="Pfam" id="PF02921">
    <property type="entry name" value="UCR_TM"/>
    <property type="match status" value="1"/>
</dbReference>
<feature type="compositionally biased region" description="Low complexity" evidence="13">
    <location>
        <begin position="409"/>
        <end position="422"/>
    </location>
</feature>
<dbReference type="GO" id="GO:0016020">
    <property type="term" value="C:membrane"/>
    <property type="evidence" value="ECO:0007669"/>
    <property type="project" value="UniProtKB-SubCell"/>
</dbReference>
<dbReference type="InterPro" id="IPR015248">
    <property type="entry name" value="UQCRFS1_N"/>
</dbReference>
<dbReference type="AlphaFoldDB" id="A0A2A3EBB7"/>
<evidence type="ECO:0000256" key="9">
    <source>
        <dbReference type="ARBA" id="ARBA00023136"/>
    </source>
</evidence>
<dbReference type="InterPro" id="IPR013087">
    <property type="entry name" value="Znf_C2H2_type"/>
</dbReference>
<dbReference type="STRING" id="94128.A0A2A3EBB7"/>
<feature type="compositionally biased region" description="Gly residues" evidence="13">
    <location>
        <begin position="391"/>
        <end position="408"/>
    </location>
</feature>
<evidence type="ECO:0000256" key="3">
    <source>
        <dbReference type="ARBA" id="ARBA00022692"/>
    </source>
</evidence>
<comment type="subcellular location">
    <subcellularLocation>
        <location evidence="1">Membrane</location>
        <topology evidence="1">Single-pass membrane protein</topology>
    </subcellularLocation>
</comment>
<dbReference type="PROSITE" id="PS50157">
    <property type="entry name" value="ZINC_FINGER_C2H2_2"/>
    <property type="match status" value="2"/>
</dbReference>
<evidence type="ECO:0000256" key="7">
    <source>
        <dbReference type="ARBA" id="ARBA00023004"/>
    </source>
</evidence>
<dbReference type="InterPro" id="IPR004192">
    <property type="entry name" value="Rieske_TM"/>
</dbReference>
<keyword evidence="7" id="KW-0408">Iron</keyword>
<dbReference type="PANTHER" id="PTHR10134">
    <property type="entry name" value="CYTOCHROME B-C1 COMPLEX SUBUNIT RIESKE, MITOCHONDRIAL"/>
    <property type="match status" value="1"/>
</dbReference>
<dbReference type="Pfam" id="PF00096">
    <property type="entry name" value="zf-C2H2"/>
    <property type="match status" value="2"/>
</dbReference>
<dbReference type="SUPFAM" id="SSF54695">
    <property type="entry name" value="POZ domain"/>
    <property type="match status" value="1"/>
</dbReference>
<dbReference type="PROSITE" id="PS00028">
    <property type="entry name" value="ZINC_FINGER_C2H2_1"/>
    <property type="match status" value="2"/>
</dbReference>
<evidence type="ECO:0000313" key="17">
    <source>
        <dbReference type="Proteomes" id="UP000242457"/>
    </source>
</evidence>
<dbReference type="GO" id="GO:0008121">
    <property type="term" value="F:quinol-cytochrome-c reductase activity"/>
    <property type="evidence" value="ECO:0007669"/>
    <property type="project" value="InterPro"/>
</dbReference>
<evidence type="ECO:0000256" key="8">
    <source>
        <dbReference type="ARBA" id="ARBA00023014"/>
    </source>
</evidence>
<comment type="similarity">
    <text evidence="2">Belongs to the Rieske iron-sulfur protein family.</text>
</comment>
<protein>
    <submittedName>
        <fullName evidence="16">Cytochrome b-c1 complex subunit Rieske</fullName>
    </submittedName>
</protein>
<dbReference type="Pfam" id="PF00355">
    <property type="entry name" value="Rieske"/>
    <property type="match status" value="1"/>
</dbReference>
<dbReference type="PRINTS" id="PR00162">
    <property type="entry name" value="RIESKE"/>
</dbReference>
<feature type="domain" description="C2H2-type" evidence="14">
    <location>
        <begin position="781"/>
        <end position="809"/>
    </location>
</feature>
<evidence type="ECO:0000256" key="5">
    <source>
        <dbReference type="ARBA" id="ARBA00022723"/>
    </source>
</evidence>
<dbReference type="SUPFAM" id="SSF50022">
    <property type="entry name" value="ISP domain"/>
    <property type="match status" value="1"/>
</dbReference>
<evidence type="ECO:0000256" key="12">
    <source>
        <dbReference type="PROSITE-ProRule" id="PRU00042"/>
    </source>
</evidence>
<evidence type="ECO:0000256" key="6">
    <source>
        <dbReference type="ARBA" id="ARBA00022989"/>
    </source>
</evidence>
<dbReference type="Gene3D" id="2.102.10.10">
    <property type="entry name" value="Rieske [2Fe-2S] iron-sulphur domain"/>
    <property type="match status" value="1"/>
</dbReference>
<keyword evidence="4" id="KW-0001">2Fe-2S</keyword>
<dbReference type="OrthoDB" id="10261408at2759"/>
<feature type="compositionally biased region" description="Polar residues" evidence="13">
    <location>
        <begin position="748"/>
        <end position="777"/>
    </location>
</feature>
<comment type="cofactor">
    <cofactor evidence="11">
        <name>[2Fe-2S] cluster</name>
        <dbReference type="ChEBI" id="CHEBI:190135"/>
    </cofactor>
</comment>
<accession>A0A2A3EBB7</accession>
<evidence type="ECO:0000256" key="13">
    <source>
        <dbReference type="SAM" id="MobiDB-lite"/>
    </source>
</evidence>
<dbReference type="GO" id="GO:0008270">
    <property type="term" value="F:zinc ion binding"/>
    <property type="evidence" value="ECO:0007669"/>
    <property type="project" value="UniProtKB-KW"/>
</dbReference>
<feature type="domain" description="Rieske" evidence="15">
    <location>
        <begin position="177"/>
        <end position="272"/>
    </location>
</feature>
<dbReference type="InterPro" id="IPR005805">
    <property type="entry name" value="Rieske_Fe-S_prot_C"/>
</dbReference>
<keyword evidence="17" id="KW-1185">Reference proteome</keyword>
<name>A0A2A3EBB7_APICC</name>
<keyword evidence="5" id="KW-0479">Metal-binding</keyword>
<dbReference type="InterPro" id="IPR036236">
    <property type="entry name" value="Znf_C2H2_sf"/>
</dbReference>
<feature type="region of interest" description="Disordered" evidence="13">
    <location>
        <begin position="378"/>
        <end position="445"/>
    </location>
</feature>
<feature type="region of interest" description="Disordered" evidence="13">
    <location>
        <begin position="661"/>
        <end position="692"/>
    </location>
</feature>
<dbReference type="FunFam" id="2.102.10.10:FF:000001">
    <property type="entry name" value="Cytochrome b-c1 complex subunit Rieske, mitochondrial"/>
    <property type="match status" value="1"/>
</dbReference>
<evidence type="ECO:0000256" key="1">
    <source>
        <dbReference type="ARBA" id="ARBA00004167"/>
    </source>
</evidence>
<feature type="compositionally biased region" description="Polar residues" evidence="13">
    <location>
        <begin position="662"/>
        <end position="676"/>
    </location>
</feature>
<dbReference type="InterPro" id="IPR011333">
    <property type="entry name" value="SKP1/BTB/POZ_sf"/>
</dbReference>
<feature type="compositionally biased region" description="Basic and acidic residues" evidence="13">
    <location>
        <begin position="679"/>
        <end position="692"/>
    </location>
</feature>
<evidence type="ECO:0000256" key="10">
    <source>
        <dbReference type="ARBA" id="ARBA00023157"/>
    </source>
</evidence>
<keyword evidence="6" id="KW-1133">Transmembrane helix</keyword>
<keyword evidence="8" id="KW-0411">Iron-sulfur</keyword>
<dbReference type="SUPFAM" id="SSF57667">
    <property type="entry name" value="beta-beta-alpha zinc fingers"/>
    <property type="match status" value="1"/>
</dbReference>
<dbReference type="Gene3D" id="1.20.5.270">
    <property type="entry name" value="Ubiquinol cytochrome reductase, transmembrane domain"/>
    <property type="match status" value="1"/>
</dbReference>
<dbReference type="Pfam" id="PF09165">
    <property type="entry name" value="Ubiq-Cytc-red_N"/>
    <property type="match status" value="1"/>
</dbReference>
<dbReference type="EMBL" id="KZ288293">
    <property type="protein sequence ID" value="PBC29027.1"/>
    <property type="molecule type" value="Genomic_DNA"/>
</dbReference>
<organism evidence="16 17">
    <name type="scientific">Apis cerana cerana</name>
    <name type="common">Oriental honeybee</name>
    <dbReference type="NCBI Taxonomy" id="94128"/>
    <lineage>
        <taxon>Eukaryota</taxon>
        <taxon>Metazoa</taxon>
        <taxon>Ecdysozoa</taxon>
        <taxon>Arthropoda</taxon>
        <taxon>Hexapoda</taxon>
        <taxon>Insecta</taxon>
        <taxon>Pterygota</taxon>
        <taxon>Neoptera</taxon>
        <taxon>Endopterygota</taxon>
        <taxon>Hymenoptera</taxon>
        <taxon>Apocrita</taxon>
        <taxon>Aculeata</taxon>
        <taxon>Apoidea</taxon>
        <taxon>Anthophila</taxon>
        <taxon>Apidae</taxon>
        <taxon>Apis</taxon>
    </lineage>
</organism>
<keyword evidence="12" id="KW-0862">Zinc</keyword>
<dbReference type="Gene3D" id="3.30.710.10">
    <property type="entry name" value="Potassium Channel Kv1.1, Chain A"/>
    <property type="match status" value="1"/>
</dbReference>
<keyword evidence="9" id="KW-0472">Membrane</keyword>
<dbReference type="InterPro" id="IPR037008">
    <property type="entry name" value="bc1_Rieske_TM_sf"/>
</dbReference>
<feature type="domain" description="C2H2-type" evidence="14">
    <location>
        <begin position="809"/>
        <end position="837"/>
    </location>
</feature>
<feature type="compositionally biased region" description="Gly residues" evidence="13">
    <location>
        <begin position="423"/>
        <end position="437"/>
    </location>
</feature>
<evidence type="ECO:0000256" key="11">
    <source>
        <dbReference type="ARBA" id="ARBA00034078"/>
    </source>
</evidence>